<dbReference type="RefSeq" id="WP_267310355.1">
    <property type="nucleotide sequence ID" value="NZ_JABXXV010000005.1"/>
</dbReference>
<keyword evidence="2" id="KW-1185">Reference proteome</keyword>
<dbReference type="Proteomes" id="UP001516351">
    <property type="component" value="Unassembled WGS sequence"/>
</dbReference>
<reference evidence="1 2" key="1">
    <citation type="submission" date="2020-06" db="EMBL/GenBank/DDBJ databases">
        <title>Synonyms of Asaia species.</title>
        <authorList>
            <person name="Sombolestani A."/>
        </authorList>
    </citation>
    <scope>NUCLEOTIDE SEQUENCE [LARGE SCALE GENOMIC DNA]</scope>
    <source>
        <strain evidence="1 2">LMG 27047</strain>
    </source>
</reference>
<gene>
    <name evidence="1" type="ORF">HW542_09650</name>
</gene>
<name>A0ABX2P562_9PROT</name>
<sequence>MRAMQQHVDAGFARAARRLGTIGRHYRVVDPLKPLSTLMGTPFLCFDADAGFQMRKPRMWARPMIYALSDAPSLCIGDILQQEERFYFVAEIDAFRPPLCVACNKCISIFGMRGMTPLHVGQCPASVVLTGKGEDSHSGMPGALRSGSYMLSLPILPGFYLVPYMQIIDELGLRYTVDSVELSRNGTRAILSLQQV</sequence>
<comment type="caution">
    <text evidence="1">The sequence shown here is derived from an EMBL/GenBank/DDBJ whole genome shotgun (WGS) entry which is preliminary data.</text>
</comment>
<evidence type="ECO:0000313" key="1">
    <source>
        <dbReference type="EMBL" id="NVN47068.1"/>
    </source>
</evidence>
<evidence type="ECO:0000313" key="2">
    <source>
        <dbReference type="Proteomes" id="UP001516351"/>
    </source>
</evidence>
<accession>A0ABX2P562</accession>
<organism evidence="1 2">
    <name type="scientific">Asaia spathodeae</name>
    <dbReference type="NCBI Taxonomy" id="657016"/>
    <lineage>
        <taxon>Bacteria</taxon>
        <taxon>Pseudomonadati</taxon>
        <taxon>Pseudomonadota</taxon>
        <taxon>Alphaproteobacteria</taxon>
        <taxon>Acetobacterales</taxon>
        <taxon>Acetobacteraceae</taxon>
        <taxon>Asaia</taxon>
    </lineage>
</organism>
<dbReference type="EMBL" id="JABXXV010000005">
    <property type="protein sequence ID" value="NVN47068.1"/>
    <property type="molecule type" value="Genomic_DNA"/>
</dbReference>
<proteinExistence type="predicted"/>
<protein>
    <submittedName>
        <fullName evidence="1">Uncharacterized protein</fullName>
    </submittedName>
</protein>